<dbReference type="AlphaFoldDB" id="A0A3E4QPD7"/>
<name>A0A3E4QPD7_BACUN</name>
<dbReference type="EMBL" id="QSRK01000047">
    <property type="protein sequence ID" value="RGL08183.1"/>
    <property type="molecule type" value="Genomic_DNA"/>
</dbReference>
<dbReference type="InterPro" id="IPR016181">
    <property type="entry name" value="Acyl_CoA_acyltransferase"/>
</dbReference>
<gene>
    <name evidence="2" type="ORF">DXC80_19120</name>
</gene>
<dbReference type="Pfam" id="PF00583">
    <property type="entry name" value="Acetyltransf_1"/>
    <property type="match status" value="1"/>
</dbReference>
<accession>A0A3E4QPD7</accession>
<dbReference type="Proteomes" id="UP000260795">
    <property type="component" value="Unassembled WGS sequence"/>
</dbReference>
<reference evidence="2 3" key="1">
    <citation type="submission" date="2018-08" db="EMBL/GenBank/DDBJ databases">
        <title>A genome reference for cultivated species of the human gut microbiota.</title>
        <authorList>
            <person name="Zou Y."/>
            <person name="Xue W."/>
            <person name="Luo G."/>
        </authorList>
    </citation>
    <scope>NUCLEOTIDE SEQUENCE [LARGE SCALE GENOMIC DNA]</scope>
    <source>
        <strain evidence="2 3">TF08-13</strain>
    </source>
</reference>
<evidence type="ECO:0000259" key="1">
    <source>
        <dbReference type="PROSITE" id="PS51186"/>
    </source>
</evidence>
<protein>
    <submittedName>
        <fullName evidence="2">N-acetyltransferase</fullName>
    </submittedName>
</protein>
<comment type="caution">
    <text evidence="2">The sequence shown here is derived from an EMBL/GenBank/DDBJ whole genome shotgun (WGS) entry which is preliminary data.</text>
</comment>
<evidence type="ECO:0000313" key="3">
    <source>
        <dbReference type="Proteomes" id="UP000260795"/>
    </source>
</evidence>
<dbReference type="Gene3D" id="3.40.630.30">
    <property type="match status" value="1"/>
</dbReference>
<feature type="domain" description="N-acetyltransferase" evidence="1">
    <location>
        <begin position="3"/>
        <end position="166"/>
    </location>
</feature>
<sequence length="214" mass="24531">MKYEIKICDEEFLVNHAQEFSDLCVKAFEEHKSRDIQMYPCSMTPSKWLECIKGCICFYIEDNNTIIAFKLVCPNHNTKIAAGRISAIAPQYKGQHLGYRLSTVCMEKLQEMGMNIYVTDTSIKATHVIAFHKSYGCKVVGMASGSKTNYYSVCFQRALRPEFEISDEEAEKRFKRSAWLCKLRYNEDGSRTACGVVLSCLPPALRRCIKRLFV</sequence>
<organism evidence="2 3">
    <name type="scientific">Bacteroides uniformis</name>
    <dbReference type="NCBI Taxonomy" id="820"/>
    <lineage>
        <taxon>Bacteria</taxon>
        <taxon>Pseudomonadati</taxon>
        <taxon>Bacteroidota</taxon>
        <taxon>Bacteroidia</taxon>
        <taxon>Bacteroidales</taxon>
        <taxon>Bacteroidaceae</taxon>
        <taxon>Bacteroides</taxon>
    </lineage>
</organism>
<dbReference type="RefSeq" id="WP_117681707.1">
    <property type="nucleotide sequence ID" value="NZ_QSRK01000047.1"/>
</dbReference>
<evidence type="ECO:0000313" key="2">
    <source>
        <dbReference type="EMBL" id="RGL08183.1"/>
    </source>
</evidence>
<dbReference type="GO" id="GO:0016747">
    <property type="term" value="F:acyltransferase activity, transferring groups other than amino-acyl groups"/>
    <property type="evidence" value="ECO:0007669"/>
    <property type="project" value="InterPro"/>
</dbReference>
<keyword evidence="2" id="KW-0808">Transferase</keyword>
<dbReference type="SUPFAM" id="SSF55729">
    <property type="entry name" value="Acyl-CoA N-acyltransferases (Nat)"/>
    <property type="match status" value="1"/>
</dbReference>
<dbReference type="InterPro" id="IPR000182">
    <property type="entry name" value="GNAT_dom"/>
</dbReference>
<dbReference type="PROSITE" id="PS51186">
    <property type="entry name" value="GNAT"/>
    <property type="match status" value="1"/>
</dbReference>
<proteinExistence type="predicted"/>